<feature type="region of interest" description="Disordered" evidence="1">
    <location>
        <begin position="734"/>
        <end position="878"/>
    </location>
</feature>
<dbReference type="AlphaFoldDB" id="A0A8H4LJJ6"/>
<sequence>MTSSAPTSALVFDFICLFTHDLKRKQKRWQDGVLKYHTFNKRIMVYDDRSHFIGDAHWQEGGDLQPGDEFELDRGSAIVQVSDCTGQREQDLTELLDKRAKEVEKRRTNAGVRTPGSTAAAAHTPRATDQSAHFQLRHRPLTDLVGGSSRIGRAVISPHSPYEARKMAINPGQQQESPSEDARPAKRRKQEESPPSKMGHARSLFGTTLTLTPYTSSNPVARSQALRDRTNVAPNAASTSARTGTSGLPDRAERDSKSPSPSEDLEKVVADPIPRQPAPRRTLPQRASLRELLGGNDRNPSLDRPQLKEANPQNHKISVQPSKPRPSLSTNAVPSVPLADSGPSKDHNNSNLNRRQTNEPPRRKDPGQPSRPHLSPPKAARAPHPAQEAEQDKDEAFLSWLQSSEDNPANSNVPTHKSIPRPSSPCDSARDDVPPDQEPIEIDEEDEEEEEPPPPPKATTKRAERTTVKLPTKTKPHKDPKTVGTKRALSSESAPASRTEVDDLSPPAKEPRTELRIRSRQRRGLLMISEKQDRGRPTKARVRSAINTVAELESTPETEAHSVAASEEPRATDSRVIHRNLSGDAAQRRDSTSSHVSVSDSDDSSKEKPVTETPCLELNAEALDHASDEVADHGDAVSVSSTPDDDIPTSPPRRRANPTRRSRRKPPQPVLSDDEDACMDVDSPTEPAPKRKPDPKPSTGPRITKMSRKSVKSREIIGFVVPTDDFPAAAFASMSTDQLKPAEVEKTGGAAEVTRKSHTEGAQHQSVAQPEAQRNVSDELQGRQPPRLMNPATRGKKAARREDAAGQPPQTLIQLEPAVPSRIAPPAAPAAPIKRAPSRNDGAQSALPGFTRANGGAWSRHAEDLLGMKRPSRTKPRR</sequence>
<feature type="region of interest" description="Disordered" evidence="1">
    <location>
        <begin position="168"/>
        <end position="715"/>
    </location>
</feature>
<feature type="compositionally biased region" description="Basic and acidic residues" evidence="1">
    <location>
        <begin position="356"/>
        <end position="366"/>
    </location>
</feature>
<protein>
    <recommendedName>
        <fullName evidence="2">5'-3' DNA helicase ZGRF1-like N-terminal domain-containing protein</fullName>
    </recommendedName>
</protein>
<evidence type="ECO:0000313" key="3">
    <source>
        <dbReference type="EMBL" id="KAF4470336.1"/>
    </source>
</evidence>
<dbReference type="GO" id="GO:0035861">
    <property type="term" value="C:site of double-strand break"/>
    <property type="evidence" value="ECO:0007669"/>
    <property type="project" value="TreeGrafter"/>
</dbReference>
<reference evidence="3 4" key="1">
    <citation type="submission" date="2020-01" db="EMBL/GenBank/DDBJ databases">
        <title>Identification and distribution of gene clusters putatively required for synthesis of sphingolipid metabolism inhibitors in phylogenetically diverse species of the filamentous fungus Fusarium.</title>
        <authorList>
            <person name="Kim H.-S."/>
            <person name="Busman M."/>
            <person name="Brown D.W."/>
            <person name="Divon H."/>
            <person name="Uhlig S."/>
            <person name="Proctor R.H."/>
        </authorList>
    </citation>
    <scope>NUCLEOTIDE SEQUENCE [LARGE SCALE GENOMIC DNA]</scope>
    <source>
        <strain evidence="3 4">NRRL 20459</strain>
    </source>
</reference>
<gene>
    <name evidence="3" type="ORF">FALBO_2761</name>
</gene>
<dbReference type="EMBL" id="JAADYS010000365">
    <property type="protein sequence ID" value="KAF4470336.1"/>
    <property type="molecule type" value="Genomic_DNA"/>
</dbReference>
<dbReference type="PANTHER" id="PTHR28535:SF1">
    <property type="entry name" value="PROTEIN ZGRF1"/>
    <property type="match status" value="1"/>
</dbReference>
<feature type="compositionally biased region" description="Basic and acidic residues" evidence="1">
    <location>
        <begin position="622"/>
        <end position="635"/>
    </location>
</feature>
<feature type="compositionally biased region" description="Acidic residues" evidence="1">
    <location>
        <begin position="434"/>
        <end position="452"/>
    </location>
</feature>
<feature type="compositionally biased region" description="Polar residues" evidence="1">
    <location>
        <begin position="311"/>
        <end position="333"/>
    </location>
</feature>
<feature type="compositionally biased region" description="Polar residues" evidence="1">
    <location>
        <begin position="205"/>
        <end position="221"/>
    </location>
</feature>
<feature type="compositionally biased region" description="Basic and acidic residues" evidence="1">
    <location>
        <begin position="567"/>
        <end position="576"/>
    </location>
</feature>
<dbReference type="InterPro" id="IPR018838">
    <property type="entry name" value="ZGRF1-like_N"/>
</dbReference>
<feature type="compositionally biased region" description="Polar residues" evidence="1">
    <location>
        <begin position="400"/>
        <end position="415"/>
    </location>
</feature>
<feature type="domain" description="5'-3' DNA helicase ZGRF1-like N-terminal" evidence="2">
    <location>
        <begin position="11"/>
        <end position="92"/>
    </location>
</feature>
<feature type="compositionally biased region" description="Polar residues" evidence="1">
    <location>
        <begin position="762"/>
        <end position="775"/>
    </location>
</feature>
<accession>A0A8H4LJJ6</accession>
<feature type="region of interest" description="Disordered" evidence="1">
    <location>
        <begin position="102"/>
        <end position="145"/>
    </location>
</feature>
<dbReference type="OrthoDB" id="6513042at2759"/>
<evidence type="ECO:0000259" key="2">
    <source>
        <dbReference type="Pfam" id="PF10382"/>
    </source>
</evidence>
<dbReference type="InterPro" id="IPR052800">
    <property type="entry name" value="DNA_Repair_Helicase_ZGRF1"/>
</dbReference>
<feature type="compositionally biased region" description="Polar residues" evidence="1">
    <location>
        <begin position="232"/>
        <end position="246"/>
    </location>
</feature>
<evidence type="ECO:0000313" key="4">
    <source>
        <dbReference type="Proteomes" id="UP000554235"/>
    </source>
</evidence>
<dbReference type="PANTHER" id="PTHR28535">
    <property type="entry name" value="ZINC FINGER GRF-TYPE CONTAINING 1"/>
    <property type="match status" value="1"/>
</dbReference>
<dbReference type="GO" id="GO:0006302">
    <property type="term" value="P:double-strand break repair"/>
    <property type="evidence" value="ECO:0007669"/>
    <property type="project" value="TreeGrafter"/>
</dbReference>
<keyword evidence="4" id="KW-1185">Reference proteome</keyword>
<proteinExistence type="predicted"/>
<feature type="compositionally biased region" description="Low complexity" evidence="1">
    <location>
        <begin position="817"/>
        <end position="835"/>
    </location>
</feature>
<dbReference type="Pfam" id="PF10382">
    <property type="entry name" value="ZGRF1-like_N"/>
    <property type="match status" value="1"/>
</dbReference>
<feature type="compositionally biased region" description="Basic residues" evidence="1">
    <location>
        <begin position="652"/>
        <end position="666"/>
    </location>
</feature>
<evidence type="ECO:0000256" key="1">
    <source>
        <dbReference type="SAM" id="MobiDB-lite"/>
    </source>
</evidence>
<comment type="caution">
    <text evidence="3">The sequence shown here is derived from an EMBL/GenBank/DDBJ whole genome shotgun (WGS) entry which is preliminary data.</text>
</comment>
<organism evidence="3 4">
    <name type="scientific">Fusarium albosuccineum</name>
    <dbReference type="NCBI Taxonomy" id="1237068"/>
    <lineage>
        <taxon>Eukaryota</taxon>
        <taxon>Fungi</taxon>
        <taxon>Dikarya</taxon>
        <taxon>Ascomycota</taxon>
        <taxon>Pezizomycotina</taxon>
        <taxon>Sordariomycetes</taxon>
        <taxon>Hypocreomycetidae</taxon>
        <taxon>Hypocreales</taxon>
        <taxon>Nectriaceae</taxon>
        <taxon>Fusarium</taxon>
        <taxon>Fusarium decemcellulare species complex</taxon>
    </lineage>
</organism>
<feature type="compositionally biased region" description="Basic and acidic residues" evidence="1">
    <location>
        <begin position="180"/>
        <end position="194"/>
    </location>
</feature>
<name>A0A8H4LJJ6_9HYPO</name>
<dbReference type="Proteomes" id="UP000554235">
    <property type="component" value="Unassembled WGS sequence"/>
</dbReference>
<dbReference type="GO" id="GO:0005634">
    <property type="term" value="C:nucleus"/>
    <property type="evidence" value="ECO:0007669"/>
    <property type="project" value="TreeGrafter"/>
</dbReference>